<feature type="chain" id="PRO_5035730380" evidence="2">
    <location>
        <begin position="19"/>
        <end position="532"/>
    </location>
</feature>
<dbReference type="AlphaFoldDB" id="A0A8S9UC40"/>
<evidence type="ECO:0000313" key="4">
    <source>
        <dbReference type="Proteomes" id="UP000704712"/>
    </source>
</evidence>
<keyword evidence="2" id="KW-0732">Signal</keyword>
<comment type="caution">
    <text evidence="3">The sequence shown here is derived from an EMBL/GenBank/DDBJ whole genome shotgun (WGS) entry which is preliminary data.</text>
</comment>
<reference evidence="3" key="1">
    <citation type="submission" date="2020-03" db="EMBL/GenBank/DDBJ databases">
        <title>Hybrid Assembly of Korean Phytophthora infestans isolates.</title>
        <authorList>
            <person name="Prokchorchik M."/>
            <person name="Lee Y."/>
            <person name="Seo J."/>
            <person name="Cho J.-H."/>
            <person name="Park Y.-E."/>
            <person name="Jang D.-C."/>
            <person name="Im J.-S."/>
            <person name="Choi J.-G."/>
            <person name="Park H.-J."/>
            <person name="Lee G.-B."/>
            <person name="Lee Y.-G."/>
            <person name="Hong S.-Y."/>
            <person name="Cho K."/>
            <person name="Sohn K.H."/>
        </authorList>
    </citation>
    <scope>NUCLEOTIDE SEQUENCE</scope>
    <source>
        <strain evidence="3">KR_2_A2</strain>
    </source>
</reference>
<gene>
    <name evidence="3" type="ORF">GN958_ATG13773</name>
</gene>
<name>A0A8S9UC40_PHYIN</name>
<feature type="signal peptide" evidence="2">
    <location>
        <begin position="1"/>
        <end position="18"/>
    </location>
</feature>
<dbReference type="EMBL" id="JAACNO010001876">
    <property type="protein sequence ID" value="KAF4137052.1"/>
    <property type="molecule type" value="Genomic_DNA"/>
</dbReference>
<proteinExistence type="predicted"/>
<feature type="non-terminal residue" evidence="3">
    <location>
        <position position="532"/>
    </location>
</feature>
<sequence>GVLAIILILNGFVGMNSTSCSLMGLHHHSRVSPKHKAHAAPQLHPLDSFQSRSGNGLRGVDLVERVAQNTSIQRRRWAELYPRLWERKTKIDIVDTILFRNGSPADWYFTSSVTGELKRKSSSKLNAVAIRKHCAKASLLIDESRHLLRARLVHEESGQLVYSKLRDGEISFVLSQPPSDLAVATMLLQPLLPSARQPTNARGTFVAKFNIAATSSCTRVLHLESGVLYGIQPSQSSTQNSESVCAVRSRRPTSAPVTAQSHQLEEIMKGEMRTLVREVEAAFSDRVRLLTANFQITDMHRLVLVRVSGVVFFSDLVQKKESYVAISNSHKCAGRVFCHCTDIVTAPGLIRSRSSRKQAEVCQITRKSISLSENETAFLKRFGAEAEASLHPIEASDLKVSASWASRGKTGGGQYLAVMQLLERRIFMLQNTLWNPKSDAFDPKALEFEDARWLPHEYEMVAVCQACNLIYQVIDDERFSRSRETAAAATRRPTELCRSKFLDSEQATLCGRPSTASGQVREAWEVEEEDLA</sequence>
<evidence type="ECO:0000256" key="2">
    <source>
        <dbReference type="SAM" id="SignalP"/>
    </source>
</evidence>
<feature type="region of interest" description="Disordered" evidence="1">
    <location>
        <begin position="512"/>
        <end position="532"/>
    </location>
</feature>
<evidence type="ECO:0000256" key="1">
    <source>
        <dbReference type="SAM" id="MobiDB-lite"/>
    </source>
</evidence>
<organism evidence="3 4">
    <name type="scientific">Phytophthora infestans</name>
    <name type="common">Potato late blight agent</name>
    <name type="synonym">Botrytis infestans</name>
    <dbReference type="NCBI Taxonomy" id="4787"/>
    <lineage>
        <taxon>Eukaryota</taxon>
        <taxon>Sar</taxon>
        <taxon>Stramenopiles</taxon>
        <taxon>Oomycota</taxon>
        <taxon>Peronosporomycetes</taxon>
        <taxon>Peronosporales</taxon>
        <taxon>Peronosporaceae</taxon>
        <taxon>Phytophthora</taxon>
    </lineage>
</organism>
<protein>
    <submittedName>
        <fullName evidence="3">Uncharacterized protein</fullName>
    </submittedName>
</protein>
<dbReference type="Proteomes" id="UP000704712">
    <property type="component" value="Unassembled WGS sequence"/>
</dbReference>
<evidence type="ECO:0000313" key="3">
    <source>
        <dbReference type="EMBL" id="KAF4137052.1"/>
    </source>
</evidence>
<accession>A0A8S9UC40</accession>